<feature type="region of interest" description="Disordered" evidence="1">
    <location>
        <begin position="16"/>
        <end position="82"/>
    </location>
</feature>
<evidence type="ECO:0000313" key="2">
    <source>
        <dbReference type="EMBL" id="KAG7384057.1"/>
    </source>
</evidence>
<keyword evidence="3" id="KW-1185">Reference proteome</keyword>
<dbReference type="AlphaFoldDB" id="A0A8T1VS44"/>
<sequence length="122" mass="13255">MPTLREKKSARFYTWSGISGGLGDGSDGGGVDGKDTEAEKNSEGKKNSEDVEDGDDVKSSDEVEEGDDADSRDVAVDGDETVTAFEREGWGKWMMRAARTVTTAKTRTTAKTVMTGRRRRGR</sequence>
<organism evidence="2 3">
    <name type="scientific">Phytophthora pseudosyringae</name>
    <dbReference type="NCBI Taxonomy" id="221518"/>
    <lineage>
        <taxon>Eukaryota</taxon>
        <taxon>Sar</taxon>
        <taxon>Stramenopiles</taxon>
        <taxon>Oomycota</taxon>
        <taxon>Peronosporomycetes</taxon>
        <taxon>Peronosporales</taxon>
        <taxon>Peronosporaceae</taxon>
        <taxon>Phytophthora</taxon>
    </lineage>
</organism>
<dbReference type="Proteomes" id="UP000694044">
    <property type="component" value="Unassembled WGS sequence"/>
</dbReference>
<reference evidence="2" key="1">
    <citation type="submission" date="2021-02" db="EMBL/GenBank/DDBJ databases">
        <authorList>
            <person name="Palmer J.M."/>
        </authorList>
    </citation>
    <scope>NUCLEOTIDE SEQUENCE</scope>
    <source>
        <strain evidence="2">SCRP734</strain>
    </source>
</reference>
<feature type="compositionally biased region" description="Basic and acidic residues" evidence="1">
    <location>
        <begin position="32"/>
        <end position="49"/>
    </location>
</feature>
<dbReference type="EMBL" id="JAGDFM010000158">
    <property type="protein sequence ID" value="KAG7384057.1"/>
    <property type="molecule type" value="Genomic_DNA"/>
</dbReference>
<evidence type="ECO:0000313" key="3">
    <source>
        <dbReference type="Proteomes" id="UP000694044"/>
    </source>
</evidence>
<feature type="compositionally biased region" description="Gly residues" evidence="1">
    <location>
        <begin position="18"/>
        <end position="31"/>
    </location>
</feature>
<proteinExistence type="predicted"/>
<accession>A0A8T1VS44</accession>
<protein>
    <submittedName>
        <fullName evidence="2">Uncharacterized protein</fullName>
    </submittedName>
</protein>
<evidence type="ECO:0000256" key="1">
    <source>
        <dbReference type="SAM" id="MobiDB-lite"/>
    </source>
</evidence>
<gene>
    <name evidence="2" type="ORF">PHYPSEUDO_003027</name>
</gene>
<name>A0A8T1VS44_9STRA</name>
<comment type="caution">
    <text evidence="2">The sequence shown here is derived from an EMBL/GenBank/DDBJ whole genome shotgun (WGS) entry which is preliminary data.</text>
</comment>